<keyword evidence="3" id="KW-1185">Reference proteome</keyword>
<keyword evidence="1" id="KW-1133">Transmembrane helix</keyword>
<keyword evidence="1" id="KW-0472">Membrane</keyword>
<name>A0A366ECF6_9HYPH</name>
<feature type="transmembrane region" description="Helical" evidence="1">
    <location>
        <begin position="37"/>
        <end position="57"/>
    </location>
</feature>
<evidence type="ECO:0000313" key="3">
    <source>
        <dbReference type="Proteomes" id="UP000252893"/>
    </source>
</evidence>
<gene>
    <name evidence="2" type="ORF">DFR47_101755</name>
</gene>
<evidence type="ECO:0000256" key="1">
    <source>
        <dbReference type="SAM" id="Phobius"/>
    </source>
</evidence>
<sequence>MFRNKILPVLGAAVALVLVLGFFPRNWLLTLGLSELSVGIIVVGTAFVSAVIVERLLRPAKV</sequence>
<proteinExistence type="predicted"/>
<comment type="caution">
    <text evidence="2">The sequence shown here is derived from an EMBL/GenBank/DDBJ whole genome shotgun (WGS) entry which is preliminary data.</text>
</comment>
<organism evidence="2 3">
    <name type="scientific">Pseudochrobactrum asaccharolyticum</name>
    <dbReference type="NCBI Taxonomy" id="354351"/>
    <lineage>
        <taxon>Bacteria</taxon>
        <taxon>Pseudomonadati</taxon>
        <taxon>Pseudomonadota</taxon>
        <taxon>Alphaproteobacteria</taxon>
        <taxon>Hyphomicrobiales</taxon>
        <taxon>Brucellaceae</taxon>
        <taxon>Pseudochrobactrum</taxon>
    </lineage>
</organism>
<keyword evidence="1" id="KW-0812">Transmembrane</keyword>
<dbReference type="RefSeq" id="WP_113943013.1">
    <property type="nucleotide sequence ID" value="NZ_JBHEEG010000005.1"/>
</dbReference>
<evidence type="ECO:0000313" key="2">
    <source>
        <dbReference type="EMBL" id="RBO99144.1"/>
    </source>
</evidence>
<accession>A0A366ECF6</accession>
<protein>
    <submittedName>
        <fullName evidence="2">Uncharacterized protein</fullName>
    </submittedName>
</protein>
<dbReference type="AlphaFoldDB" id="A0A366ECF6"/>
<dbReference type="EMBL" id="QNRH01000001">
    <property type="protein sequence ID" value="RBO99144.1"/>
    <property type="molecule type" value="Genomic_DNA"/>
</dbReference>
<dbReference type="Proteomes" id="UP000252893">
    <property type="component" value="Unassembled WGS sequence"/>
</dbReference>
<reference evidence="2 3" key="1">
    <citation type="submission" date="2018-06" db="EMBL/GenBank/DDBJ databases">
        <title>Genomic Encyclopedia of Type Strains, Phase IV (KMG-IV): sequencing the most valuable type-strain genomes for metagenomic binning, comparative biology and taxonomic classification.</title>
        <authorList>
            <person name="Goeker M."/>
        </authorList>
    </citation>
    <scope>NUCLEOTIDE SEQUENCE [LARGE SCALE GENOMIC DNA]</scope>
    <source>
        <strain evidence="2 3">DSM 25619</strain>
    </source>
</reference>